<dbReference type="Proteomes" id="UP001152607">
    <property type="component" value="Unassembled WGS sequence"/>
</dbReference>
<keyword evidence="1" id="KW-0812">Transmembrane</keyword>
<proteinExistence type="predicted"/>
<accession>A0A9W4XRA9</accession>
<keyword evidence="1" id="KW-0472">Membrane</keyword>
<gene>
    <name evidence="2" type="ORF">PDIGIT_LOCUS2886</name>
</gene>
<comment type="caution">
    <text evidence="2">The sequence shown here is derived from an EMBL/GenBank/DDBJ whole genome shotgun (WGS) entry which is preliminary data.</text>
</comment>
<dbReference type="AlphaFoldDB" id="A0A9W4XRA9"/>
<organism evidence="2 3">
    <name type="scientific">Periconia digitata</name>
    <dbReference type="NCBI Taxonomy" id="1303443"/>
    <lineage>
        <taxon>Eukaryota</taxon>
        <taxon>Fungi</taxon>
        <taxon>Dikarya</taxon>
        <taxon>Ascomycota</taxon>
        <taxon>Pezizomycotina</taxon>
        <taxon>Dothideomycetes</taxon>
        <taxon>Pleosporomycetidae</taxon>
        <taxon>Pleosporales</taxon>
        <taxon>Massarineae</taxon>
        <taxon>Periconiaceae</taxon>
        <taxon>Periconia</taxon>
    </lineage>
</organism>
<keyword evidence="3" id="KW-1185">Reference proteome</keyword>
<dbReference type="OrthoDB" id="2431938at2759"/>
<keyword evidence="1" id="KW-1133">Transmembrane helix</keyword>
<evidence type="ECO:0000256" key="1">
    <source>
        <dbReference type="SAM" id="Phobius"/>
    </source>
</evidence>
<name>A0A9W4XRA9_9PLEO</name>
<feature type="transmembrane region" description="Helical" evidence="1">
    <location>
        <begin position="169"/>
        <end position="188"/>
    </location>
</feature>
<evidence type="ECO:0000313" key="2">
    <source>
        <dbReference type="EMBL" id="CAI6302388.1"/>
    </source>
</evidence>
<feature type="transmembrane region" description="Helical" evidence="1">
    <location>
        <begin position="326"/>
        <end position="348"/>
    </location>
</feature>
<feature type="transmembrane region" description="Helical" evidence="1">
    <location>
        <begin position="123"/>
        <end position="148"/>
    </location>
</feature>
<evidence type="ECO:0000313" key="3">
    <source>
        <dbReference type="Proteomes" id="UP001152607"/>
    </source>
</evidence>
<feature type="transmembrane region" description="Helical" evidence="1">
    <location>
        <begin position="208"/>
        <end position="229"/>
    </location>
</feature>
<reference evidence="2" key="1">
    <citation type="submission" date="2023-01" db="EMBL/GenBank/DDBJ databases">
        <authorList>
            <person name="Van Ghelder C."/>
            <person name="Rancurel C."/>
        </authorList>
    </citation>
    <scope>NUCLEOTIDE SEQUENCE</scope>
    <source>
        <strain evidence="2">CNCM I-4278</strain>
    </source>
</reference>
<feature type="transmembrane region" description="Helical" evidence="1">
    <location>
        <begin position="250"/>
        <end position="276"/>
    </location>
</feature>
<feature type="transmembrane region" description="Helical" evidence="1">
    <location>
        <begin position="296"/>
        <end position="314"/>
    </location>
</feature>
<dbReference type="EMBL" id="CAOQHR010000002">
    <property type="protein sequence ID" value="CAI6302388.1"/>
    <property type="molecule type" value="Genomic_DNA"/>
</dbReference>
<protein>
    <submittedName>
        <fullName evidence="2">Uncharacterized protein</fullName>
    </submittedName>
</protein>
<sequence length="355" mass="40223">MATQTSKLRRALPASIFLALGATAAYLMDMTTFVFKYEQPSASGFISHGNGDKTAILRSFHWISPLDEVFRDVTVGFAPTTLGYDLISRWQMFSFMVDIGIMYQIHAFEGLRKGVGMPVSTPAFLATLAQVGGGGIFVPIYWFLNIVFGVPVGKSKANVEARTIDIPKAWIYTLGVLVFHYVPIPYMFAAPSLDERHWWTWAWQLYPVRITMLYYFVRAIGSVIPLPLPRSQPTSRKNYQKHLLWMMSPFILMSAAAWSYILFFCPYPLSTVFWAQPLSDANVFNTGTFNERMRRTLIFDQWFCFGTMLLWILWNVKNLGQGVIMALQGVVLTAIAGPGAAMGIVWWIRERQAMG</sequence>